<organism evidence="1 2">
    <name type="scientific">Bacillus cereus</name>
    <dbReference type="NCBI Taxonomy" id="1396"/>
    <lineage>
        <taxon>Bacteria</taxon>
        <taxon>Bacillati</taxon>
        <taxon>Bacillota</taxon>
        <taxon>Bacilli</taxon>
        <taxon>Bacillales</taxon>
        <taxon>Bacillaceae</taxon>
        <taxon>Bacillus</taxon>
        <taxon>Bacillus cereus group</taxon>
    </lineage>
</organism>
<evidence type="ECO:0000313" key="2">
    <source>
        <dbReference type="Proteomes" id="UP000075476"/>
    </source>
</evidence>
<protein>
    <submittedName>
        <fullName evidence="1">Uncharacterized protein</fullName>
    </submittedName>
</protein>
<dbReference type="EMBL" id="LOMO01000001">
    <property type="protein sequence ID" value="KXY50929.1"/>
    <property type="molecule type" value="Genomic_DNA"/>
</dbReference>
<reference evidence="1 2" key="1">
    <citation type="submission" date="2015-12" db="EMBL/GenBank/DDBJ databases">
        <title>Bacillus cereus Group isolate.</title>
        <authorList>
            <person name="Kovac J."/>
        </authorList>
    </citation>
    <scope>NUCLEOTIDE SEQUENCE [LARGE SCALE GENOMIC DNA]</scope>
    <source>
        <strain evidence="1 2">FSL K6-0073</strain>
    </source>
</reference>
<dbReference type="AlphaFoldDB" id="A0A9X0SP72"/>
<gene>
    <name evidence="1" type="ORF">AT268_30755</name>
</gene>
<evidence type="ECO:0000313" key="1">
    <source>
        <dbReference type="EMBL" id="KXY50929.1"/>
    </source>
</evidence>
<name>A0A9X0SP72_BACCE</name>
<dbReference type="RefSeq" id="WP_061662254.1">
    <property type="nucleotide sequence ID" value="NZ_LOMO01000001.1"/>
</dbReference>
<sequence>MSRSYKKVPCVKDNQKAERKFANRKVRKFKGELANGSAYKKLYDQYDICDWKVTYYYNTYVKDKEAEEKSLLNGGQKWSYCDDYSYKDWYKRYKRK</sequence>
<proteinExistence type="predicted"/>
<dbReference type="Proteomes" id="UP000075476">
    <property type="component" value="Unassembled WGS sequence"/>
</dbReference>
<comment type="caution">
    <text evidence="1">The sequence shown here is derived from an EMBL/GenBank/DDBJ whole genome shotgun (WGS) entry which is preliminary data.</text>
</comment>
<accession>A0A9X0SP72</accession>